<comment type="caution">
    <text evidence="3">The sequence shown here is derived from an EMBL/GenBank/DDBJ whole genome shotgun (WGS) entry which is preliminary data.</text>
</comment>
<dbReference type="GO" id="GO:0016783">
    <property type="term" value="F:sulfurtransferase activity"/>
    <property type="evidence" value="ECO:0007669"/>
    <property type="project" value="InterPro"/>
</dbReference>
<evidence type="ECO:0000256" key="1">
    <source>
        <dbReference type="PIRSR" id="PIRSR006661-1"/>
    </source>
</evidence>
<dbReference type="SUPFAM" id="SSF52402">
    <property type="entry name" value="Adenine nucleotide alpha hydrolases-like"/>
    <property type="match status" value="1"/>
</dbReference>
<evidence type="ECO:0000313" key="4">
    <source>
        <dbReference type="Proteomes" id="UP000051450"/>
    </source>
</evidence>
<organism evidence="3 4">
    <name type="scientific">Dellaglioa algida DSM 15638</name>
    <dbReference type="NCBI Taxonomy" id="1423719"/>
    <lineage>
        <taxon>Bacteria</taxon>
        <taxon>Bacillati</taxon>
        <taxon>Bacillota</taxon>
        <taxon>Bacilli</taxon>
        <taxon>Lactobacillales</taxon>
        <taxon>Lactobacillaceae</taxon>
        <taxon>Dellaglioa</taxon>
    </lineage>
</organism>
<dbReference type="Gene3D" id="3.40.50.620">
    <property type="entry name" value="HUPs"/>
    <property type="match status" value="1"/>
</dbReference>
<reference evidence="3 4" key="1">
    <citation type="journal article" date="2015" name="Genome Announc.">
        <title>Expanding the biotechnology potential of lactobacilli through comparative genomics of 213 strains and associated genera.</title>
        <authorList>
            <person name="Sun Z."/>
            <person name="Harris H.M."/>
            <person name="McCann A."/>
            <person name="Guo C."/>
            <person name="Argimon S."/>
            <person name="Zhang W."/>
            <person name="Yang X."/>
            <person name="Jeffery I.B."/>
            <person name="Cooney J.C."/>
            <person name="Kagawa T.F."/>
            <person name="Liu W."/>
            <person name="Song Y."/>
            <person name="Salvetti E."/>
            <person name="Wrobel A."/>
            <person name="Rasinkangas P."/>
            <person name="Parkhill J."/>
            <person name="Rea M.C."/>
            <person name="O'Sullivan O."/>
            <person name="Ritari J."/>
            <person name="Douillard F.P."/>
            <person name="Paul Ross R."/>
            <person name="Yang R."/>
            <person name="Briner A.E."/>
            <person name="Felis G.E."/>
            <person name="de Vos W.M."/>
            <person name="Barrangou R."/>
            <person name="Klaenhammer T.R."/>
            <person name="Caufield P.W."/>
            <person name="Cui Y."/>
            <person name="Zhang H."/>
            <person name="O'Toole P.W."/>
        </authorList>
    </citation>
    <scope>NUCLEOTIDE SEQUENCE [LARGE SCALE GENOMIC DNA]</scope>
    <source>
        <strain evidence="3 4">DSM 15638</strain>
    </source>
</reference>
<evidence type="ECO:0000259" key="2">
    <source>
        <dbReference type="Pfam" id="PF02540"/>
    </source>
</evidence>
<feature type="domain" description="NAD/GMP synthase" evidence="2">
    <location>
        <begin position="16"/>
        <end position="82"/>
    </location>
</feature>
<accession>A0A0R1HHB9</accession>
<dbReference type="PANTHER" id="PTHR43169">
    <property type="entry name" value="EXSB FAMILY PROTEIN"/>
    <property type="match status" value="1"/>
</dbReference>
<dbReference type="Pfam" id="PF02540">
    <property type="entry name" value="NAD_synthase"/>
    <property type="match status" value="1"/>
</dbReference>
<dbReference type="InterPro" id="IPR022310">
    <property type="entry name" value="NAD/GMP_synthase"/>
</dbReference>
<feature type="active site" description="Nucleophile and sulfur donor" evidence="1">
    <location>
        <position position="176"/>
    </location>
</feature>
<dbReference type="InterPro" id="IPR052188">
    <property type="entry name" value="Ni-pincer_cofactor_biosynth"/>
</dbReference>
<dbReference type="AlphaFoldDB" id="A0A0R1HHB9"/>
<proteinExistence type="predicted"/>
<dbReference type="InterPro" id="IPR014729">
    <property type="entry name" value="Rossmann-like_a/b/a_fold"/>
</dbReference>
<dbReference type="GO" id="GO:0006163">
    <property type="term" value="P:purine nucleotide metabolic process"/>
    <property type="evidence" value="ECO:0007669"/>
    <property type="project" value="UniProtKB-ARBA"/>
</dbReference>
<sequence length="276" mass="31028">MTTIDEKEQAIVANLKKMNKVIVAFSGGIDSTLVLKMALKTLGKENVLAVIANSELFTDEEYNKAITLAEEMGATVYGTELNYLSDIHISNNTPDSWYYSKKMFYDALNKIALEKGYDAVLDGMIMDDNSDFRPGLRARDEANAKSILQDADFYKTDVRELAQKLNLNNWNKVASCSVSSRFPYDTKLTLDNIKLVMDAEHYLRGLGFTTVRVRFHGDVARVEVPAEQLNGLLALNEDVNAKLIDLGFKYVTMDLKGFKSGRMNQVLSDKQLKMYA</sequence>
<keyword evidence="4" id="KW-1185">Reference proteome</keyword>
<gene>
    <name evidence="3" type="ORF">FC66_GL000925</name>
</gene>
<dbReference type="NCBIfam" id="TIGR00268">
    <property type="entry name" value="ATP-dependent sacrificial sulfur transferase LarE"/>
    <property type="match status" value="1"/>
</dbReference>
<dbReference type="PATRIC" id="fig|1423719.4.peg.941"/>
<dbReference type="RefSeq" id="WP_057973993.1">
    <property type="nucleotide sequence ID" value="NZ_AZDI01000003.1"/>
</dbReference>
<dbReference type="PIRSF" id="PIRSF006661">
    <property type="entry name" value="PP-lp_UCP006661"/>
    <property type="match status" value="1"/>
</dbReference>
<dbReference type="OrthoDB" id="9776919at2"/>
<protein>
    <recommendedName>
        <fullName evidence="2">NAD/GMP synthase domain-containing protein</fullName>
    </recommendedName>
</protein>
<dbReference type="InterPro" id="IPR005232">
    <property type="entry name" value="LarE"/>
</dbReference>
<dbReference type="Proteomes" id="UP000051450">
    <property type="component" value="Unassembled WGS sequence"/>
</dbReference>
<dbReference type="EMBL" id="AZDI01000003">
    <property type="protein sequence ID" value="KRK45965.1"/>
    <property type="molecule type" value="Genomic_DNA"/>
</dbReference>
<dbReference type="STRING" id="1423719.FC66_GL000925"/>
<name>A0A0R1HHB9_9LACO</name>
<evidence type="ECO:0000313" key="3">
    <source>
        <dbReference type="EMBL" id="KRK45965.1"/>
    </source>
</evidence>
<dbReference type="PANTHER" id="PTHR43169:SF2">
    <property type="entry name" value="NAD_GMP SYNTHASE DOMAIN-CONTAINING PROTEIN"/>
    <property type="match status" value="1"/>
</dbReference>
<dbReference type="CDD" id="cd01990">
    <property type="entry name" value="LarE-like"/>
    <property type="match status" value="1"/>
</dbReference>